<dbReference type="GO" id="GO:0009088">
    <property type="term" value="P:threonine biosynthetic process"/>
    <property type="evidence" value="ECO:0007669"/>
    <property type="project" value="UniProtKB-UniPathway"/>
</dbReference>
<dbReference type="GO" id="GO:0004413">
    <property type="term" value="F:homoserine kinase activity"/>
    <property type="evidence" value="ECO:0007669"/>
    <property type="project" value="UniProtKB-EC"/>
</dbReference>
<dbReference type="Proteomes" id="UP000694255">
    <property type="component" value="Unassembled WGS sequence"/>
</dbReference>
<keyword evidence="10" id="KW-0067">ATP-binding</keyword>
<comment type="function">
    <text evidence="12">Commits homoserine to the threonine biosynthesis pathway by catalyzing its O-phosphorylation.</text>
</comment>
<dbReference type="Pfam" id="PF08544">
    <property type="entry name" value="GHMP_kinases_C"/>
    <property type="match status" value="1"/>
</dbReference>
<dbReference type="UniPathway" id="UPA00050">
    <property type="reaction ID" value="UER00064"/>
</dbReference>
<dbReference type="InterPro" id="IPR006204">
    <property type="entry name" value="GHMP_kinase_N_dom"/>
</dbReference>
<evidence type="ECO:0000256" key="11">
    <source>
        <dbReference type="ARBA" id="ARBA00049913"/>
    </source>
</evidence>
<keyword evidence="5" id="KW-0028">Amino-acid biosynthesis</keyword>
<dbReference type="FunFam" id="3.30.230.10:FF:000068">
    <property type="entry name" value="Homoserine kinase"/>
    <property type="match status" value="1"/>
</dbReference>
<evidence type="ECO:0000313" key="16">
    <source>
        <dbReference type="Proteomes" id="UP000694255"/>
    </source>
</evidence>
<organism evidence="15 16">
    <name type="scientific">[Candida] subhashii</name>
    <dbReference type="NCBI Taxonomy" id="561895"/>
    <lineage>
        <taxon>Eukaryota</taxon>
        <taxon>Fungi</taxon>
        <taxon>Dikarya</taxon>
        <taxon>Ascomycota</taxon>
        <taxon>Saccharomycotina</taxon>
        <taxon>Pichiomycetes</taxon>
        <taxon>Debaryomycetaceae</taxon>
        <taxon>Spathaspora</taxon>
    </lineage>
</organism>
<evidence type="ECO:0000256" key="8">
    <source>
        <dbReference type="ARBA" id="ARBA00022741"/>
    </source>
</evidence>
<dbReference type="PANTHER" id="PTHR20861:SF1">
    <property type="entry name" value="HOMOSERINE KINASE"/>
    <property type="match status" value="1"/>
</dbReference>
<comment type="catalytic activity">
    <reaction evidence="11">
        <text>L-homoserine + ATP = O-phospho-L-homoserine + ADP + H(+)</text>
        <dbReference type="Rhea" id="RHEA:13985"/>
        <dbReference type="ChEBI" id="CHEBI:15378"/>
        <dbReference type="ChEBI" id="CHEBI:30616"/>
        <dbReference type="ChEBI" id="CHEBI:57476"/>
        <dbReference type="ChEBI" id="CHEBI:57590"/>
        <dbReference type="ChEBI" id="CHEBI:456216"/>
        <dbReference type="EC" id="2.7.1.39"/>
    </reaction>
    <physiologicalReaction direction="left-to-right" evidence="11">
        <dbReference type="Rhea" id="RHEA:13986"/>
    </physiologicalReaction>
</comment>
<keyword evidence="7" id="KW-0791">Threonine biosynthesis</keyword>
<dbReference type="PANTHER" id="PTHR20861">
    <property type="entry name" value="HOMOSERINE/4-DIPHOSPHOCYTIDYL-2-C-METHYL-D-ERYTHRITOL KINASE"/>
    <property type="match status" value="1"/>
</dbReference>
<dbReference type="EMBL" id="JAGSYN010000218">
    <property type="protein sequence ID" value="KAG7661531.1"/>
    <property type="molecule type" value="Genomic_DNA"/>
</dbReference>
<evidence type="ECO:0000256" key="5">
    <source>
        <dbReference type="ARBA" id="ARBA00022605"/>
    </source>
</evidence>
<dbReference type="OrthoDB" id="195231at2759"/>
<comment type="similarity">
    <text evidence="2">Belongs to the GHMP kinase family. Homoserine kinase subfamily.</text>
</comment>
<evidence type="ECO:0000313" key="15">
    <source>
        <dbReference type="EMBL" id="KAG7661531.1"/>
    </source>
</evidence>
<dbReference type="AlphaFoldDB" id="A0A8J5UK05"/>
<gene>
    <name evidence="15" type="ORF">J8A68_004990</name>
</gene>
<evidence type="ECO:0000256" key="6">
    <source>
        <dbReference type="ARBA" id="ARBA00022679"/>
    </source>
</evidence>
<evidence type="ECO:0000256" key="7">
    <source>
        <dbReference type="ARBA" id="ARBA00022697"/>
    </source>
</evidence>
<dbReference type="GeneID" id="73471790"/>
<dbReference type="PROSITE" id="PS00627">
    <property type="entry name" value="GHMP_KINASES_ATP"/>
    <property type="match status" value="1"/>
</dbReference>
<dbReference type="InterPro" id="IPR013750">
    <property type="entry name" value="GHMP_kinase_C_dom"/>
</dbReference>
<evidence type="ECO:0000256" key="12">
    <source>
        <dbReference type="ARBA" id="ARBA00054121"/>
    </source>
</evidence>
<feature type="domain" description="GHMP kinase C-terminal" evidence="14">
    <location>
        <begin position="259"/>
        <end position="323"/>
    </location>
</feature>
<name>A0A8J5UK05_9ASCO</name>
<reference evidence="15 16" key="1">
    <citation type="journal article" date="2021" name="DNA Res.">
        <title>Genome analysis of Candida subhashii reveals its hybrid nature and dual mitochondrial genome conformations.</title>
        <authorList>
            <person name="Mixao V."/>
            <person name="Hegedusova E."/>
            <person name="Saus E."/>
            <person name="Pryszcz L.P."/>
            <person name="Cillingova A."/>
            <person name="Nosek J."/>
            <person name="Gabaldon T."/>
        </authorList>
    </citation>
    <scope>NUCLEOTIDE SEQUENCE [LARGE SCALE GENOMIC DNA]</scope>
    <source>
        <strain evidence="15 16">CBS 10753</strain>
    </source>
</reference>
<dbReference type="PIRSF" id="PIRSF000676">
    <property type="entry name" value="Homoser_kin"/>
    <property type="match status" value="1"/>
</dbReference>
<feature type="domain" description="GHMP kinase N-terminal" evidence="13">
    <location>
        <begin position="68"/>
        <end position="152"/>
    </location>
</feature>
<evidence type="ECO:0000259" key="13">
    <source>
        <dbReference type="Pfam" id="PF00288"/>
    </source>
</evidence>
<evidence type="ECO:0000256" key="9">
    <source>
        <dbReference type="ARBA" id="ARBA00022777"/>
    </source>
</evidence>
<comment type="caution">
    <text evidence="15">The sequence shown here is derived from an EMBL/GenBank/DDBJ whole genome shotgun (WGS) entry which is preliminary data.</text>
</comment>
<comment type="pathway">
    <text evidence="1">Amino-acid biosynthesis; L-threonine biosynthesis; L-threonine from L-aspartate: step 4/5.</text>
</comment>
<keyword evidence="9" id="KW-0418">Kinase</keyword>
<keyword evidence="8" id="KW-0547">Nucleotide-binding</keyword>
<evidence type="ECO:0000256" key="2">
    <source>
        <dbReference type="ARBA" id="ARBA00007370"/>
    </source>
</evidence>
<proteinExistence type="inferred from homology"/>
<evidence type="ECO:0000259" key="14">
    <source>
        <dbReference type="Pfam" id="PF08544"/>
    </source>
</evidence>
<evidence type="ECO:0000256" key="3">
    <source>
        <dbReference type="ARBA" id="ARBA00012078"/>
    </source>
</evidence>
<protein>
    <recommendedName>
        <fullName evidence="4">Homoserine kinase</fullName>
        <ecNumber evidence="3">2.7.1.39</ecNumber>
    </recommendedName>
</protein>
<evidence type="ECO:0000256" key="1">
    <source>
        <dbReference type="ARBA" id="ARBA00005015"/>
    </source>
</evidence>
<evidence type="ECO:0000256" key="10">
    <source>
        <dbReference type="ARBA" id="ARBA00022840"/>
    </source>
</evidence>
<dbReference type="HAMAP" id="MF_00384">
    <property type="entry name" value="Homoser_kinase"/>
    <property type="match status" value="1"/>
</dbReference>
<dbReference type="EC" id="2.7.1.39" evidence="3"/>
<dbReference type="Pfam" id="PF00288">
    <property type="entry name" value="GHMP_kinases_N"/>
    <property type="match status" value="1"/>
</dbReference>
<keyword evidence="16" id="KW-1185">Reference proteome</keyword>
<evidence type="ECO:0000256" key="4">
    <source>
        <dbReference type="ARBA" id="ARBA00017858"/>
    </source>
</evidence>
<dbReference type="NCBIfam" id="TIGR00191">
    <property type="entry name" value="thrB"/>
    <property type="match status" value="1"/>
</dbReference>
<dbReference type="InterPro" id="IPR000870">
    <property type="entry name" value="Homoserine_kinase"/>
</dbReference>
<keyword evidence="6" id="KW-0808">Transferase</keyword>
<sequence>MSGFKIKVPASSANIGPGFDVLGIGLQLYLELKVTIEPEIDTSSDPYHVLLTYEGDLAANVPLSSDKNLVTQSALYVLRCNGIDKFPSGTHIHVTNPIPLGRGLGSSASAIVGGVVLGNEIAKLGFDKIRLLDYCLMIERHPDNIAAAMLGGFIGSYLNEMELEHMEHKNVPLECILPRPSTPQDMIVSKQPPMNIGEYLQYDWCKKIKCVTVIPNFELSTDSARAVLPESYNREDIVYNLQRIAILTSALTQSNPNNKLIYQAMKDKIHQPYRASLIPGLQQVLDSITPLSHPGLCGICLSGAGPTILCLATEGFDEIANSVIEIFKQAGVQCDWKLLDLAYDGATVEQL</sequence>
<dbReference type="InterPro" id="IPR006203">
    <property type="entry name" value="GHMP_knse_ATP-bd_CS"/>
</dbReference>
<accession>A0A8J5UK05</accession>
<dbReference type="GO" id="GO:0005524">
    <property type="term" value="F:ATP binding"/>
    <property type="evidence" value="ECO:0007669"/>
    <property type="project" value="UniProtKB-KW"/>
</dbReference>
<dbReference type="RefSeq" id="XP_049261764.1">
    <property type="nucleotide sequence ID" value="XM_049409006.1"/>
</dbReference>